<evidence type="ECO:0000259" key="1">
    <source>
        <dbReference type="PROSITE" id="PS50127"/>
    </source>
</evidence>
<dbReference type="Pfam" id="PF00179">
    <property type="entry name" value="UQ_con"/>
    <property type="match status" value="2"/>
</dbReference>
<protein>
    <recommendedName>
        <fullName evidence="1">UBC core domain-containing protein</fullName>
    </recommendedName>
</protein>
<sequence>MSSIAGRRIKRELIELMKSSEVNASLNQIYFILQVAQNQIEIKSDGDNIMHLLGTIVGPPDTPYEGAKYELDIVIPDNYPFVPPKLFEHFLWINKALCLNRAAAMSLRTILLSIQALLALPEPDDPQDAVVASQYKSDRNKFLLTARHWAAAYADGPHIDPYYKSQVEKMVQMGFDEVRLYSYMHILSYNTLRLHKLILLA</sequence>
<comment type="caution">
    <text evidence="2">The sequence shown here is derived from an EMBL/GenBank/DDBJ whole genome shotgun (WGS) entry which is preliminary data.</text>
</comment>
<organism evidence="2 3">
    <name type="scientific">Protopolystoma xenopodis</name>
    <dbReference type="NCBI Taxonomy" id="117903"/>
    <lineage>
        <taxon>Eukaryota</taxon>
        <taxon>Metazoa</taxon>
        <taxon>Spiralia</taxon>
        <taxon>Lophotrochozoa</taxon>
        <taxon>Platyhelminthes</taxon>
        <taxon>Monogenea</taxon>
        <taxon>Polyopisthocotylea</taxon>
        <taxon>Polystomatidea</taxon>
        <taxon>Polystomatidae</taxon>
        <taxon>Protopolystoma</taxon>
    </lineage>
</organism>
<dbReference type="AlphaFoldDB" id="A0A3S5CLW6"/>
<gene>
    <name evidence="2" type="ORF">PXEA_LOCUS12730</name>
</gene>
<evidence type="ECO:0000313" key="3">
    <source>
        <dbReference type="Proteomes" id="UP000784294"/>
    </source>
</evidence>
<accession>A0A3S5CLW6</accession>
<proteinExistence type="predicted"/>
<dbReference type="InterPro" id="IPR000608">
    <property type="entry name" value="UBC"/>
</dbReference>
<dbReference type="PANTHER" id="PTHR24068">
    <property type="entry name" value="UBIQUITIN-CONJUGATING ENZYME E2"/>
    <property type="match status" value="1"/>
</dbReference>
<dbReference type="SUPFAM" id="SSF54495">
    <property type="entry name" value="UBC-like"/>
    <property type="match status" value="1"/>
</dbReference>
<dbReference type="InterPro" id="IPR016135">
    <property type="entry name" value="UBQ-conjugating_enzyme/RWD"/>
</dbReference>
<dbReference type="EMBL" id="CAAALY010040914">
    <property type="protein sequence ID" value="VEL19290.1"/>
    <property type="molecule type" value="Genomic_DNA"/>
</dbReference>
<dbReference type="SMART" id="SM00212">
    <property type="entry name" value="UBCc"/>
    <property type="match status" value="1"/>
</dbReference>
<name>A0A3S5CLW6_9PLAT</name>
<keyword evidence="3" id="KW-1185">Reference proteome</keyword>
<reference evidence="2" key="1">
    <citation type="submission" date="2018-11" db="EMBL/GenBank/DDBJ databases">
        <authorList>
            <consortium name="Pathogen Informatics"/>
        </authorList>
    </citation>
    <scope>NUCLEOTIDE SEQUENCE</scope>
</reference>
<dbReference type="OrthoDB" id="9993688at2759"/>
<dbReference type="Gene3D" id="3.10.110.10">
    <property type="entry name" value="Ubiquitin Conjugating Enzyme"/>
    <property type="match status" value="1"/>
</dbReference>
<evidence type="ECO:0000313" key="2">
    <source>
        <dbReference type="EMBL" id="VEL19290.1"/>
    </source>
</evidence>
<feature type="domain" description="UBC core" evidence="1">
    <location>
        <begin position="4"/>
        <end position="155"/>
    </location>
</feature>
<dbReference type="Proteomes" id="UP000784294">
    <property type="component" value="Unassembled WGS sequence"/>
</dbReference>
<dbReference type="PROSITE" id="PS50127">
    <property type="entry name" value="UBC_2"/>
    <property type="match status" value="1"/>
</dbReference>